<dbReference type="Proteomes" id="UP000694240">
    <property type="component" value="Chromosome 11"/>
</dbReference>
<dbReference type="PANTHER" id="PTHR32468">
    <property type="entry name" value="CATION/H + ANTIPORTER"/>
    <property type="match status" value="1"/>
</dbReference>
<reference evidence="15 16" key="1">
    <citation type="submission" date="2020-12" db="EMBL/GenBank/DDBJ databases">
        <title>Concerted genomic and epigenomic changes stabilize Arabidopsis allopolyploids.</title>
        <authorList>
            <person name="Chen Z."/>
        </authorList>
    </citation>
    <scope>NUCLEOTIDE SEQUENCE [LARGE SCALE GENOMIC DNA]</scope>
    <source>
        <strain evidence="15">Allo738</strain>
        <tissue evidence="15">Leaf</tissue>
    </source>
</reference>
<evidence type="ECO:0000256" key="7">
    <source>
        <dbReference type="ARBA" id="ARBA00022989"/>
    </source>
</evidence>
<dbReference type="GO" id="GO:0006885">
    <property type="term" value="P:regulation of pH"/>
    <property type="evidence" value="ECO:0007669"/>
    <property type="project" value="TreeGrafter"/>
</dbReference>
<name>A0A8T1YS65_9BRAS</name>
<comment type="similarity">
    <text evidence="10">Belongs to the monovalent cation:proton antiporter 2 (CPA2) transporter (TC 2.A.37) family. CHX (TC 2.A.37.4) subfamily.</text>
</comment>
<evidence type="ECO:0000256" key="8">
    <source>
        <dbReference type="ARBA" id="ARBA00023065"/>
    </source>
</evidence>
<dbReference type="PANTHER" id="PTHR32468:SF96">
    <property type="entry name" value="CATION_H(+) ANTIPORTER 26-RELATED"/>
    <property type="match status" value="1"/>
</dbReference>
<evidence type="ECO:0000256" key="2">
    <source>
        <dbReference type="ARBA" id="ARBA00022448"/>
    </source>
</evidence>
<accession>A0A8T1YS65</accession>
<evidence type="ECO:0000256" key="11">
    <source>
        <dbReference type="ARBA" id="ARBA00054890"/>
    </source>
</evidence>
<evidence type="ECO:0000313" key="15">
    <source>
        <dbReference type="EMBL" id="KAG7549104.1"/>
    </source>
</evidence>
<organism evidence="15 16">
    <name type="scientific">Arabidopsis thaliana x Arabidopsis arenosa</name>
    <dbReference type="NCBI Taxonomy" id="1240361"/>
    <lineage>
        <taxon>Eukaryota</taxon>
        <taxon>Viridiplantae</taxon>
        <taxon>Streptophyta</taxon>
        <taxon>Embryophyta</taxon>
        <taxon>Tracheophyta</taxon>
        <taxon>Spermatophyta</taxon>
        <taxon>Magnoliopsida</taxon>
        <taxon>eudicotyledons</taxon>
        <taxon>Gunneridae</taxon>
        <taxon>Pentapetalae</taxon>
        <taxon>rosids</taxon>
        <taxon>malvids</taxon>
        <taxon>Brassicales</taxon>
        <taxon>Brassicaceae</taxon>
        <taxon>Camelineae</taxon>
        <taxon>Arabidopsis</taxon>
    </lineage>
</organism>
<dbReference type="GO" id="GO:0012505">
    <property type="term" value="C:endomembrane system"/>
    <property type="evidence" value="ECO:0007669"/>
    <property type="project" value="TreeGrafter"/>
</dbReference>
<keyword evidence="16" id="KW-1185">Reference proteome</keyword>
<dbReference type="InterPro" id="IPR057290">
    <property type="entry name" value="CHX17_C"/>
</dbReference>
<feature type="transmembrane region" description="Helical" evidence="12">
    <location>
        <begin position="350"/>
        <end position="373"/>
    </location>
</feature>
<feature type="transmembrane region" description="Helical" evidence="12">
    <location>
        <begin position="96"/>
        <end position="114"/>
    </location>
</feature>
<feature type="transmembrane region" description="Helical" evidence="12">
    <location>
        <begin position="379"/>
        <end position="400"/>
    </location>
</feature>
<evidence type="ECO:0000256" key="10">
    <source>
        <dbReference type="ARBA" id="ARBA00038341"/>
    </source>
</evidence>
<feature type="transmembrane region" description="Helical" evidence="12">
    <location>
        <begin position="34"/>
        <end position="53"/>
    </location>
</feature>
<gene>
    <name evidence="15" type="ORF">ISN45_Aa06g000380</name>
</gene>
<dbReference type="Pfam" id="PF23259">
    <property type="entry name" value="CHX17_C"/>
    <property type="match status" value="1"/>
</dbReference>
<evidence type="ECO:0000259" key="13">
    <source>
        <dbReference type="Pfam" id="PF00999"/>
    </source>
</evidence>
<dbReference type="FunFam" id="1.20.1530.20:FF:000022">
    <property type="entry name" value="Cation/H(+) antiporter 24"/>
    <property type="match status" value="1"/>
</dbReference>
<feature type="transmembrane region" description="Helical" evidence="12">
    <location>
        <begin position="412"/>
        <end position="432"/>
    </location>
</feature>
<evidence type="ECO:0000313" key="16">
    <source>
        <dbReference type="Proteomes" id="UP000694240"/>
    </source>
</evidence>
<feature type="transmembrane region" description="Helical" evidence="12">
    <location>
        <begin position="242"/>
        <end position="260"/>
    </location>
</feature>
<feature type="transmembrane region" description="Helical" evidence="12">
    <location>
        <begin position="135"/>
        <end position="156"/>
    </location>
</feature>
<feature type="transmembrane region" description="Helical" evidence="12">
    <location>
        <begin position="200"/>
        <end position="222"/>
    </location>
</feature>
<comment type="subcellular location">
    <subcellularLocation>
        <location evidence="1">Membrane</location>
        <topology evidence="1">Multi-pass membrane protein</topology>
    </subcellularLocation>
</comment>
<evidence type="ECO:0000256" key="12">
    <source>
        <dbReference type="SAM" id="Phobius"/>
    </source>
</evidence>
<dbReference type="GO" id="GO:1902600">
    <property type="term" value="P:proton transmembrane transport"/>
    <property type="evidence" value="ECO:0007669"/>
    <property type="project" value="InterPro"/>
</dbReference>
<keyword evidence="3" id="KW-0050">Antiport</keyword>
<feature type="transmembrane region" description="Helical" evidence="12">
    <location>
        <begin position="320"/>
        <end position="338"/>
    </location>
</feature>
<keyword evidence="8" id="KW-0406">Ion transport</keyword>
<sequence>MNNSVINGTHKFVCEAWLGSSSGGLLRGDDPLKYSTPLLLLLISLVSSLSSVFQALLRPLANVDFVTQILAGIFLGPSALGQNIDLVTKFFNTRSFFIIESFEAISFMFISYISTAQVDMGVIKRGGKLAIINGFSLFLFPYVVGAIACTVITSNIRGSVAKNKPEQLHDLLTNQSVVYFQVAYSVLSNLKMLNSEPGRLALSSIMVANCFGWGFFLLLITFNSFLQHNYSKATYMPTFTKVLLLVGIVVVCRPIFNWIVKRTPEGKKLKASHLCTICVMLCTATFLAETVGFPYIVGSVALGLVTPKTPPLGTGLTDKIGSFCYAVLMPCYVIGIGNKVDFFSFHLRDVISLELLFLTISSAKFASILLPSLYFKVPLSHAVIVGFIVCIQGIYDVQIFKQLLNYKNISQEAFGIMVISAMVHSTIFSTIVKNLHGWVQRKHITYRRQTVQHYEPNSPLKILTCFYHRESVPSILTVLELSSCMSSASSLSIVSVNLEELERHNVPLLIQHHSGPIDHAGHNDESSISSSRRDQISKAFEKFQSGHDLQENVSVECFTAVAPSKTMHEDVCTLAFDKGTDLIIIGIEDGTAAERRLCRNVLNVSPCSVAVLMDQGRLPDFKNMGTTMKNGSMRINVCSIFLGGADDRETLAFAVRLSNHPCVNLTVLKLVDGENVSHLNDVIERRLDFRTMEKFRQDTMNKHNVSLREVWIKEASDLVNLLREEGNNYDLIMVGIRHEESFQVLQGLSVWSEIEELGEIGDLLVSSDLKLTASVLAVQQQLSSVVEEA</sequence>
<feature type="transmembrane region" description="Helical" evidence="12">
    <location>
        <begin position="272"/>
        <end position="297"/>
    </location>
</feature>
<dbReference type="EMBL" id="JAEFBK010000011">
    <property type="protein sequence ID" value="KAG7549104.1"/>
    <property type="molecule type" value="Genomic_DNA"/>
</dbReference>
<keyword evidence="4" id="KW-0633">Potassium transport</keyword>
<dbReference type="GO" id="GO:0016020">
    <property type="term" value="C:membrane"/>
    <property type="evidence" value="ECO:0007669"/>
    <property type="project" value="UniProtKB-SubCell"/>
</dbReference>
<dbReference type="Pfam" id="PF00999">
    <property type="entry name" value="Na_H_Exchanger"/>
    <property type="match status" value="1"/>
</dbReference>
<dbReference type="InterPro" id="IPR006153">
    <property type="entry name" value="Cation/H_exchanger_TM"/>
</dbReference>
<keyword evidence="6" id="KW-0630">Potassium</keyword>
<comment type="function">
    <text evidence="11">May operate as a cation/H(+) antiporter.</text>
</comment>
<feature type="domain" description="Cation/H+ exchanger transmembrane" evidence="13">
    <location>
        <begin position="56"/>
        <end position="432"/>
    </location>
</feature>
<dbReference type="GO" id="GO:0015297">
    <property type="term" value="F:antiporter activity"/>
    <property type="evidence" value="ECO:0007669"/>
    <property type="project" value="UniProtKB-KW"/>
</dbReference>
<feature type="domain" description="Cation/H(+) antiporter C-terminal" evidence="14">
    <location>
        <begin position="636"/>
        <end position="781"/>
    </location>
</feature>
<evidence type="ECO:0000259" key="14">
    <source>
        <dbReference type="Pfam" id="PF23259"/>
    </source>
</evidence>
<evidence type="ECO:0000256" key="5">
    <source>
        <dbReference type="ARBA" id="ARBA00022692"/>
    </source>
</evidence>
<evidence type="ECO:0000256" key="3">
    <source>
        <dbReference type="ARBA" id="ARBA00022449"/>
    </source>
</evidence>
<evidence type="ECO:0000256" key="6">
    <source>
        <dbReference type="ARBA" id="ARBA00022958"/>
    </source>
</evidence>
<evidence type="ECO:0000256" key="9">
    <source>
        <dbReference type="ARBA" id="ARBA00023136"/>
    </source>
</evidence>
<dbReference type="GO" id="GO:0006813">
    <property type="term" value="P:potassium ion transport"/>
    <property type="evidence" value="ECO:0007669"/>
    <property type="project" value="UniProtKB-KW"/>
</dbReference>
<evidence type="ECO:0000256" key="1">
    <source>
        <dbReference type="ARBA" id="ARBA00004141"/>
    </source>
</evidence>
<keyword evidence="7 12" id="KW-1133">Transmembrane helix</keyword>
<dbReference type="AlphaFoldDB" id="A0A8T1YS65"/>
<keyword evidence="9 12" id="KW-0472">Membrane</keyword>
<keyword evidence="2" id="KW-0813">Transport</keyword>
<keyword evidence="5 12" id="KW-0812">Transmembrane</keyword>
<comment type="caution">
    <text evidence="15">The sequence shown here is derived from an EMBL/GenBank/DDBJ whole genome shotgun (WGS) entry which is preliminary data.</text>
</comment>
<proteinExistence type="inferred from homology"/>
<evidence type="ECO:0000256" key="4">
    <source>
        <dbReference type="ARBA" id="ARBA00022538"/>
    </source>
</evidence>
<dbReference type="InterPro" id="IPR050794">
    <property type="entry name" value="CPA2_transporter"/>
</dbReference>
<protein>
    <submittedName>
        <fullName evidence="15">Cation/H+ exchanger</fullName>
    </submittedName>
</protein>